<gene>
    <name evidence="2" type="ORF">Bca52824_006148</name>
</gene>
<dbReference type="OrthoDB" id="10503904at2759"/>
<proteinExistence type="predicted"/>
<reference evidence="2 3" key="1">
    <citation type="submission" date="2020-02" db="EMBL/GenBank/DDBJ databases">
        <authorList>
            <person name="Ma Q."/>
            <person name="Huang Y."/>
            <person name="Song X."/>
            <person name="Pei D."/>
        </authorList>
    </citation>
    <scope>NUCLEOTIDE SEQUENCE [LARGE SCALE GENOMIC DNA]</scope>
    <source>
        <strain evidence="2">Sxm20200214</strain>
        <tissue evidence="2">Leaf</tissue>
    </source>
</reference>
<evidence type="ECO:0000313" key="3">
    <source>
        <dbReference type="Proteomes" id="UP000886595"/>
    </source>
</evidence>
<keyword evidence="3" id="KW-1185">Reference proteome</keyword>
<keyword evidence="1" id="KW-0812">Transmembrane</keyword>
<dbReference type="AlphaFoldDB" id="A0A8X7WQ40"/>
<keyword evidence="1" id="KW-0472">Membrane</keyword>
<dbReference type="EMBL" id="JAAMPC010000001">
    <property type="protein sequence ID" value="KAG2334968.1"/>
    <property type="molecule type" value="Genomic_DNA"/>
</dbReference>
<organism evidence="2 3">
    <name type="scientific">Brassica carinata</name>
    <name type="common">Ethiopian mustard</name>
    <name type="synonym">Abyssinian cabbage</name>
    <dbReference type="NCBI Taxonomy" id="52824"/>
    <lineage>
        <taxon>Eukaryota</taxon>
        <taxon>Viridiplantae</taxon>
        <taxon>Streptophyta</taxon>
        <taxon>Embryophyta</taxon>
        <taxon>Tracheophyta</taxon>
        <taxon>Spermatophyta</taxon>
        <taxon>Magnoliopsida</taxon>
        <taxon>eudicotyledons</taxon>
        <taxon>Gunneridae</taxon>
        <taxon>Pentapetalae</taxon>
        <taxon>rosids</taxon>
        <taxon>malvids</taxon>
        <taxon>Brassicales</taxon>
        <taxon>Brassicaceae</taxon>
        <taxon>Brassiceae</taxon>
        <taxon>Brassica</taxon>
    </lineage>
</organism>
<evidence type="ECO:0000313" key="2">
    <source>
        <dbReference type="EMBL" id="KAG2334968.1"/>
    </source>
</evidence>
<feature type="transmembrane region" description="Helical" evidence="1">
    <location>
        <begin position="31"/>
        <end position="52"/>
    </location>
</feature>
<evidence type="ECO:0000256" key="1">
    <source>
        <dbReference type="SAM" id="Phobius"/>
    </source>
</evidence>
<dbReference type="Proteomes" id="UP000886595">
    <property type="component" value="Unassembled WGS sequence"/>
</dbReference>
<sequence length="95" mass="10487">MCYGVRIEIGTNGERKSSTIDNDLTTREEWMLVYVIALFLHYETAVLLLGFITIAEEAVDFPCGFAVAEEATVFLLVLRSLETGELPLGSIGMIV</sequence>
<comment type="caution">
    <text evidence="2">The sequence shown here is derived from an EMBL/GenBank/DDBJ whole genome shotgun (WGS) entry which is preliminary data.</text>
</comment>
<accession>A0A8X7WQ40</accession>
<protein>
    <submittedName>
        <fullName evidence="2">Uncharacterized protein</fullName>
    </submittedName>
</protein>
<keyword evidence="1" id="KW-1133">Transmembrane helix</keyword>
<name>A0A8X7WQ40_BRACI</name>